<organism evidence="3 4">
    <name type="scientific">Trifolium subterraneum</name>
    <name type="common">Subterranean clover</name>
    <dbReference type="NCBI Taxonomy" id="3900"/>
    <lineage>
        <taxon>Eukaryota</taxon>
        <taxon>Viridiplantae</taxon>
        <taxon>Streptophyta</taxon>
        <taxon>Embryophyta</taxon>
        <taxon>Tracheophyta</taxon>
        <taxon>Spermatophyta</taxon>
        <taxon>Magnoliopsida</taxon>
        <taxon>eudicotyledons</taxon>
        <taxon>Gunneridae</taxon>
        <taxon>Pentapetalae</taxon>
        <taxon>rosids</taxon>
        <taxon>fabids</taxon>
        <taxon>Fabales</taxon>
        <taxon>Fabaceae</taxon>
        <taxon>Papilionoideae</taxon>
        <taxon>50 kb inversion clade</taxon>
        <taxon>NPAAA clade</taxon>
        <taxon>Hologalegina</taxon>
        <taxon>IRL clade</taxon>
        <taxon>Trifolieae</taxon>
        <taxon>Trifolium</taxon>
    </lineage>
</organism>
<evidence type="ECO:0000259" key="2">
    <source>
        <dbReference type="PROSITE" id="PS51485"/>
    </source>
</evidence>
<dbReference type="GO" id="GO:0009055">
    <property type="term" value="F:electron transfer activity"/>
    <property type="evidence" value="ECO:0007669"/>
    <property type="project" value="InterPro"/>
</dbReference>
<feature type="domain" description="Phytocyanin" evidence="2">
    <location>
        <begin position="28"/>
        <end position="129"/>
    </location>
</feature>
<dbReference type="AlphaFoldDB" id="A0A2Z6MW61"/>
<protein>
    <recommendedName>
        <fullName evidence="2">Phytocyanin domain-containing protein</fullName>
    </recommendedName>
</protein>
<dbReference type="InterPro" id="IPR008972">
    <property type="entry name" value="Cupredoxin"/>
</dbReference>
<sequence>MGQGRCSASIILMLLCMLVFHSMMIHADTYIVGDNKGWSFNVQNWTTGKKFKAGDILVFKYIPVIHNVVVVDESHYNSCSAFGGLKYYFSGSTNITLAKGANYFICAANNKFHSAFAINNVKTIIPVTLENDSNLYLSWSALFKVQARVHNVLDHIIQPSDAHAIQESVALKTTNPNLWNRLDAVVLQWMYATVSPNILQ</sequence>
<keyword evidence="4" id="KW-1185">Reference proteome</keyword>
<gene>
    <name evidence="3" type="ORF">TSUD_393690</name>
</gene>
<proteinExistence type="predicted"/>
<dbReference type="Proteomes" id="UP000242715">
    <property type="component" value="Unassembled WGS sequence"/>
</dbReference>
<evidence type="ECO:0000313" key="3">
    <source>
        <dbReference type="EMBL" id="GAU34023.1"/>
    </source>
</evidence>
<feature type="signal peptide" evidence="1">
    <location>
        <begin position="1"/>
        <end position="27"/>
    </location>
</feature>
<dbReference type="SUPFAM" id="SSF49503">
    <property type="entry name" value="Cupredoxins"/>
    <property type="match status" value="1"/>
</dbReference>
<accession>A0A2Z6MW61</accession>
<keyword evidence="1" id="KW-0732">Signal</keyword>
<dbReference type="Gene3D" id="2.60.40.420">
    <property type="entry name" value="Cupredoxins - blue copper proteins"/>
    <property type="match status" value="1"/>
</dbReference>
<dbReference type="PANTHER" id="PTHR33021">
    <property type="entry name" value="BLUE COPPER PROTEIN"/>
    <property type="match status" value="1"/>
</dbReference>
<dbReference type="GO" id="GO:0005886">
    <property type="term" value="C:plasma membrane"/>
    <property type="evidence" value="ECO:0007669"/>
    <property type="project" value="TreeGrafter"/>
</dbReference>
<name>A0A2Z6MW61_TRISU</name>
<dbReference type="OrthoDB" id="2011645at2759"/>
<feature type="chain" id="PRO_5016398979" description="Phytocyanin domain-containing protein" evidence="1">
    <location>
        <begin position="28"/>
        <end position="200"/>
    </location>
</feature>
<dbReference type="Pfam" id="PF02298">
    <property type="entry name" value="Cu_bind_like"/>
    <property type="match status" value="1"/>
</dbReference>
<dbReference type="InterPro" id="IPR039391">
    <property type="entry name" value="Phytocyanin-like"/>
</dbReference>
<evidence type="ECO:0000313" key="4">
    <source>
        <dbReference type="Proteomes" id="UP000242715"/>
    </source>
</evidence>
<dbReference type="PANTHER" id="PTHR33021:SF341">
    <property type="entry name" value="BASIC BLUE PROTEIN-LIKE"/>
    <property type="match status" value="1"/>
</dbReference>
<evidence type="ECO:0000256" key="1">
    <source>
        <dbReference type="SAM" id="SignalP"/>
    </source>
</evidence>
<reference evidence="4" key="1">
    <citation type="journal article" date="2017" name="Front. Plant Sci.">
        <title>Climate Clever Clovers: New Paradigm to Reduce the Environmental Footprint of Ruminants by Breeding Low Methanogenic Forages Utilizing Haplotype Variation.</title>
        <authorList>
            <person name="Kaur P."/>
            <person name="Appels R."/>
            <person name="Bayer P.E."/>
            <person name="Keeble-Gagnere G."/>
            <person name="Wang J."/>
            <person name="Hirakawa H."/>
            <person name="Shirasawa K."/>
            <person name="Vercoe P."/>
            <person name="Stefanova K."/>
            <person name="Durmic Z."/>
            <person name="Nichols P."/>
            <person name="Revell C."/>
            <person name="Isobe S.N."/>
            <person name="Edwards D."/>
            <person name="Erskine W."/>
        </authorList>
    </citation>
    <scope>NUCLEOTIDE SEQUENCE [LARGE SCALE GENOMIC DNA]</scope>
    <source>
        <strain evidence="4">cv. Daliak</strain>
    </source>
</reference>
<dbReference type="EMBL" id="DF973544">
    <property type="protein sequence ID" value="GAU34023.1"/>
    <property type="molecule type" value="Genomic_DNA"/>
</dbReference>
<dbReference type="PROSITE" id="PS51485">
    <property type="entry name" value="PHYTOCYANIN"/>
    <property type="match status" value="1"/>
</dbReference>
<dbReference type="InterPro" id="IPR003245">
    <property type="entry name" value="Phytocyanin_dom"/>
</dbReference>